<dbReference type="PANTHER" id="PTHR19134">
    <property type="entry name" value="RECEPTOR-TYPE TYROSINE-PROTEIN PHOSPHATASE"/>
    <property type="match status" value="1"/>
</dbReference>
<dbReference type="GeneID" id="70232677"/>
<gene>
    <name evidence="5" type="ORF">OGAPHI_000709</name>
</gene>
<dbReference type="PROSITE" id="PS00383">
    <property type="entry name" value="TYR_PHOSPHATASE_1"/>
    <property type="match status" value="1"/>
</dbReference>
<dbReference type="SUPFAM" id="SSF52799">
    <property type="entry name" value="(Phosphotyrosine protein) phosphatases II"/>
    <property type="match status" value="1"/>
</dbReference>
<dbReference type="InterPro" id="IPR050348">
    <property type="entry name" value="Protein-Tyr_Phosphatase"/>
</dbReference>
<dbReference type="OrthoDB" id="10253954at2759"/>
<feature type="domain" description="Tyrosine-protein phosphatase" evidence="3">
    <location>
        <begin position="476"/>
        <end position="703"/>
    </location>
</feature>
<comment type="similarity">
    <text evidence="2">Belongs to the TTI2 family.</text>
</comment>
<dbReference type="PROSITE" id="PS50056">
    <property type="entry name" value="TYR_PHOSPHATASE_2"/>
    <property type="match status" value="1"/>
</dbReference>
<dbReference type="PROSITE" id="PS50055">
    <property type="entry name" value="TYR_PHOSPHATASE_PTP"/>
    <property type="match status" value="1"/>
</dbReference>
<dbReference type="SMART" id="SM00194">
    <property type="entry name" value="PTPc"/>
    <property type="match status" value="1"/>
</dbReference>
<reference evidence="5" key="1">
    <citation type="journal article" date="2021" name="Open Biol.">
        <title>Shared evolutionary footprints suggest mitochondrial oxidative damage underlies multiple complex I losses in fungi.</title>
        <authorList>
            <person name="Schikora-Tamarit M.A."/>
            <person name="Marcet-Houben M."/>
            <person name="Nosek J."/>
            <person name="Gabaldon T."/>
        </authorList>
    </citation>
    <scope>NUCLEOTIDE SEQUENCE</scope>
    <source>
        <strain evidence="5">CBS6075</strain>
    </source>
</reference>
<dbReference type="InterPro" id="IPR016024">
    <property type="entry name" value="ARM-type_fold"/>
</dbReference>
<feature type="domain" description="Tyrosine specific protein phosphatases" evidence="4">
    <location>
        <begin position="665"/>
        <end position="721"/>
    </location>
</feature>
<dbReference type="GO" id="GO:0004725">
    <property type="term" value="F:protein tyrosine phosphatase activity"/>
    <property type="evidence" value="ECO:0007669"/>
    <property type="project" value="InterPro"/>
</dbReference>
<dbReference type="InterPro" id="IPR029021">
    <property type="entry name" value="Prot-tyrosine_phosphatase-like"/>
</dbReference>
<comment type="similarity">
    <text evidence="1">Belongs to the protein-tyrosine phosphatase family. Non-receptor class subfamily.</text>
</comment>
<evidence type="ECO:0000256" key="1">
    <source>
        <dbReference type="ARBA" id="ARBA00009649"/>
    </source>
</evidence>
<dbReference type="InterPro" id="IPR018870">
    <property type="entry name" value="Tti2"/>
</dbReference>
<comment type="caution">
    <text evidence="5">The sequence shown here is derived from an EMBL/GenBank/DDBJ whole genome shotgun (WGS) entry which is preliminary data.</text>
</comment>
<dbReference type="Pfam" id="PF00102">
    <property type="entry name" value="Y_phosphatase"/>
    <property type="match status" value="1"/>
</dbReference>
<dbReference type="InterPro" id="IPR016130">
    <property type="entry name" value="Tyr_Pase_AS"/>
</dbReference>
<dbReference type="RefSeq" id="XP_046064366.1">
    <property type="nucleotide sequence ID" value="XM_046208460.1"/>
</dbReference>
<evidence type="ECO:0000259" key="3">
    <source>
        <dbReference type="PROSITE" id="PS50055"/>
    </source>
</evidence>
<evidence type="ECO:0000313" key="6">
    <source>
        <dbReference type="Proteomes" id="UP000769157"/>
    </source>
</evidence>
<dbReference type="PRINTS" id="PR00700">
    <property type="entry name" value="PRTYPHPHTASE"/>
</dbReference>
<protein>
    <submittedName>
        <fullName evidence="5">Uncharacterized protein</fullName>
    </submittedName>
</protein>
<organism evidence="5 6">
    <name type="scientific">Ogataea philodendri</name>
    <dbReference type="NCBI Taxonomy" id="1378263"/>
    <lineage>
        <taxon>Eukaryota</taxon>
        <taxon>Fungi</taxon>
        <taxon>Dikarya</taxon>
        <taxon>Ascomycota</taxon>
        <taxon>Saccharomycotina</taxon>
        <taxon>Pichiomycetes</taxon>
        <taxon>Pichiales</taxon>
        <taxon>Pichiaceae</taxon>
        <taxon>Ogataea</taxon>
    </lineage>
</organism>
<dbReference type="GO" id="GO:0110078">
    <property type="term" value="C:TTT Hsp90 cochaperone complex"/>
    <property type="evidence" value="ECO:0007669"/>
    <property type="project" value="InterPro"/>
</dbReference>
<dbReference type="SUPFAM" id="SSF48371">
    <property type="entry name" value="ARM repeat"/>
    <property type="match status" value="1"/>
</dbReference>
<name>A0A9P8T958_9ASCO</name>
<sequence length="799" mass="91299">MTASLVSEIIQQIREDPDSALATIERELAIAQYRGKDCSEDEAWQTILNETLDDLVLEPIRFDWFPETRPVDQQLYCAKKTAQLKILRYVLNRRSAVYNTVQVLQVVSVYGGNRYPWSCCESVRILKDILELVNPSKEDIFKLMEILVPMLKEFSKSNLPSSKMSPTAHKKGILLSELFKTETPLVRTPFIDFKDEVRTKYMGKIGTLSFIVNRLDSADLDNWWHFILPFLLHFLEDHDMFVKCAAIDVLRSILHTPSEKPSIVIRSGVAPMLMDAMVPCLLALPSLTPAKKSVLILPESYAAYIELLKLANPDEEQFRIKLAALLTDYVLPALSKASEFPEISNILLVLVSNVILPYLDTFVPIVAKPVIYTILNLLQNPYTAFSLDTVSKSLQVLEIVKQNSKSVHACRYDVLGSLLKLLQRMVKYNMQASGPTRLEVQRFIHSLNLPDSERAKIRSYFLGRMPKFLTQTREALREKYQEINRLEKTRLLDAYRNPGQSQWSYKTAVQERNRDQNRYTDVVPFDKNRVKLQGGGADYINASWIQLSVGDQPAKYISTQGPTARSWEYFWQMCNEQCTRQVVIVMLTPIFEAGREKCHKYWAEADFSVGRDLELEFLGQESHDGFSLTRWIMEDRIRQVRKPVYHYHYHDWADFSAPEQLSPMLELSEHVHAEQGTDPVIVHCSAGVGRSGTFIAVDYFLQHCTSSLADETDNLDRSDLITPENNNQVRDPVYEISEFGDEGLISSESDLETSCGLDCSIGESFGKESCGWERWVTSGAGSWYSMPAEYELDLEESGE</sequence>
<keyword evidence="6" id="KW-1185">Reference proteome</keyword>
<dbReference type="Proteomes" id="UP000769157">
    <property type="component" value="Unassembled WGS sequence"/>
</dbReference>
<dbReference type="InterPro" id="IPR003595">
    <property type="entry name" value="Tyr_Pase_cat"/>
</dbReference>
<evidence type="ECO:0000259" key="4">
    <source>
        <dbReference type="PROSITE" id="PS50056"/>
    </source>
</evidence>
<dbReference type="EMBL" id="JAEUBE010000084">
    <property type="protein sequence ID" value="KAH3670998.1"/>
    <property type="molecule type" value="Genomic_DNA"/>
</dbReference>
<evidence type="ECO:0000256" key="2">
    <source>
        <dbReference type="ARBA" id="ARBA00034736"/>
    </source>
</evidence>
<dbReference type="InterPro" id="IPR000242">
    <property type="entry name" value="PTP_cat"/>
</dbReference>
<dbReference type="PANTHER" id="PTHR19134:SF449">
    <property type="entry name" value="TYROSINE-PROTEIN PHOSPHATASE 1"/>
    <property type="match status" value="1"/>
</dbReference>
<proteinExistence type="inferred from homology"/>
<dbReference type="SMART" id="SM00404">
    <property type="entry name" value="PTPc_motif"/>
    <property type="match status" value="1"/>
</dbReference>
<dbReference type="Gene3D" id="3.90.190.10">
    <property type="entry name" value="Protein tyrosine phosphatase superfamily"/>
    <property type="match status" value="1"/>
</dbReference>
<evidence type="ECO:0000313" key="5">
    <source>
        <dbReference type="EMBL" id="KAH3670998.1"/>
    </source>
</evidence>
<dbReference type="AlphaFoldDB" id="A0A9P8T958"/>
<dbReference type="Pfam" id="PF10521">
    <property type="entry name" value="Tti2"/>
    <property type="match status" value="1"/>
</dbReference>
<reference evidence="5" key="2">
    <citation type="submission" date="2021-01" db="EMBL/GenBank/DDBJ databases">
        <authorList>
            <person name="Schikora-Tamarit M.A."/>
        </authorList>
    </citation>
    <scope>NUCLEOTIDE SEQUENCE</scope>
    <source>
        <strain evidence="5">CBS6075</strain>
    </source>
</reference>
<dbReference type="InterPro" id="IPR000387">
    <property type="entry name" value="Tyr_Pase_dom"/>
</dbReference>
<accession>A0A9P8T958</accession>